<dbReference type="PANTHER" id="PTHR24276:SF91">
    <property type="entry name" value="AT26814P-RELATED"/>
    <property type="match status" value="1"/>
</dbReference>
<dbReference type="InterPro" id="IPR001254">
    <property type="entry name" value="Trypsin_dom"/>
</dbReference>
<dbReference type="CDD" id="cd00190">
    <property type="entry name" value="Tryp_SPc"/>
    <property type="match status" value="1"/>
</dbReference>
<feature type="chain" id="PRO_5040198501" evidence="5">
    <location>
        <begin position="20"/>
        <end position="518"/>
    </location>
</feature>
<name>A0A9N8HKH8_9STRA</name>
<keyword evidence="2" id="KW-0843">Virulence</keyword>
<dbReference type="AlphaFoldDB" id="A0A9N8HKH8"/>
<dbReference type="EMBL" id="CAICTM010000943">
    <property type="protein sequence ID" value="CAB9518558.1"/>
    <property type="molecule type" value="Genomic_DNA"/>
</dbReference>
<dbReference type="InterPro" id="IPR001314">
    <property type="entry name" value="Peptidase_S1A"/>
</dbReference>
<dbReference type="Gene3D" id="2.40.10.10">
    <property type="entry name" value="Trypsin-like serine proteases"/>
    <property type="match status" value="1"/>
</dbReference>
<proteinExistence type="inferred from homology"/>
<evidence type="ECO:0000256" key="2">
    <source>
        <dbReference type="ARBA" id="ARBA00023026"/>
    </source>
</evidence>
<evidence type="ECO:0000256" key="1">
    <source>
        <dbReference type="ARBA" id="ARBA00007664"/>
    </source>
</evidence>
<dbReference type="InterPro" id="IPR050430">
    <property type="entry name" value="Peptidase_S1"/>
</dbReference>
<dbReference type="GO" id="GO:0004252">
    <property type="term" value="F:serine-type endopeptidase activity"/>
    <property type="evidence" value="ECO:0007669"/>
    <property type="project" value="InterPro"/>
</dbReference>
<comment type="similarity">
    <text evidence="1">Belongs to the peptidase S1 family.</text>
</comment>
<evidence type="ECO:0000259" key="6">
    <source>
        <dbReference type="PROSITE" id="PS50240"/>
    </source>
</evidence>
<keyword evidence="4" id="KW-0378">Hydrolase</keyword>
<comment type="caution">
    <text evidence="7">The sequence shown here is derived from an EMBL/GenBank/DDBJ whole genome shotgun (WGS) entry which is preliminary data.</text>
</comment>
<dbReference type="InterPro" id="IPR043504">
    <property type="entry name" value="Peptidase_S1_PA_chymotrypsin"/>
</dbReference>
<dbReference type="InterPro" id="IPR018114">
    <property type="entry name" value="TRYPSIN_HIS"/>
</dbReference>
<keyword evidence="3" id="KW-1015">Disulfide bond</keyword>
<dbReference type="SMART" id="SM00020">
    <property type="entry name" value="Tryp_SPc"/>
    <property type="match status" value="1"/>
</dbReference>
<feature type="signal peptide" evidence="5">
    <location>
        <begin position="1"/>
        <end position="19"/>
    </location>
</feature>
<evidence type="ECO:0000313" key="8">
    <source>
        <dbReference type="Proteomes" id="UP001153069"/>
    </source>
</evidence>
<dbReference type="PANTHER" id="PTHR24276">
    <property type="entry name" value="POLYSERASE-RELATED"/>
    <property type="match status" value="1"/>
</dbReference>
<keyword evidence="4" id="KW-0720">Serine protease</keyword>
<feature type="domain" description="Peptidase S1" evidence="6">
    <location>
        <begin position="66"/>
        <end position="343"/>
    </location>
</feature>
<dbReference type="Proteomes" id="UP001153069">
    <property type="component" value="Unassembled WGS sequence"/>
</dbReference>
<evidence type="ECO:0000256" key="4">
    <source>
        <dbReference type="RuleBase" id="RU363034"/>
    </source>
</evidence>
<evidence type="ECO:0000313" key="7">
    <source>
        <dbReference type="EMBL" id="CAB9518558.1"/>
    </source>
</evidence>
<reference evidence="7" key="1">
    <citation type="submission" date="2020-06" db="EMBL/GenBank/DDBJ databases">
        <authorList>
            <consortium name="Plant Systems Biology data submission"/>
        </authorList>
    </citation>
    <scope>NUCLEOTIDE SEQUENCE</scope>
    <source>
        <strain evidence="7">D6</strain>
    </source>
</reference>
<dbReference type="Pfam" id="PF00089">
    <property type="entry name" value="Trypsin"/>
    <property type="match status" value="1"/>
</dbReference>
<dbReference type="PROSITE" id="PS00135">
    <property type="entry name" value="TRYPSIN_SER"/>
    <property type="match status" value="1"/>
</dbReference>
<dbReference type="PROSITE" id="PS00134">
    <property type="entry name" value="TRYPSIN_HIS"/>
    <property type="match status" value="1"/>
</dbReference>
<organism evidence="7 8">
    <name type="scientific">Seminavis robusta</name>
    <dbReference type="NCBI Taxonomy" id="568900"/>
    <lineage>
        <taxon>Eukaryota</taxon>
        <taxon>Sar</taxon>
        <taxon>Stramenopiles</taxon>
        <taxon>Ochrophyta</taxon>
        <taxon>Bacillariophyta</taxon>
        <taxon>Bacillariophyceae</taxon>
        <taxon>Bacillariophycidae</taxon>
        <taxon>Naviculales</taxon>
        <taxon>Naviculaceae</taxon>
        <taxon>Seminavis</taxon>
    </lineage>
</organism>
<keyword evidence="8" id="KW-1185">Reference proteome</keyword>
<evidence type="ECO:0000256" key="5">
    <source>
        <dbReference type="SAM" id="SignalP"/>
    </source>
</evidence>
<gene>
    <name evidence="7" type="ORF">SEMRO_945_G223060.1</name>
</gene>
<keyword evidence="5" id="KW-0732">Signal</keyword>
<dbReference type="InterPro" id="IPR033116">
    <property type="entry name" value="TRYPSIN_SER"/>
</dbReference>
<sequence length="518" mass="57535">MSKNRGFLLIVLSFVLAHAQNVAPEPSARVLRGSNEESAAIDNKNDKNYNASDTITRNIITLRDLVVDRDALNELKRQGRDPYEIDFILHPPGHEANHMEDYPFFAHWMQQGCGASVIHHDILLSAAHCVREARDPNRIRQMRLMSKYRGGLGGYGQNISENGITRFIAHYEIHPDFNSDKPGAPSHDYLIIKLDRSVLVEQDDQGKYYPTGVKAVKLNTDIDNPMDGQEVLAVGFGSVTPKKPSPDSAVLMDAVLETLPNELCVKHYGERKMHEDVMICVGTLNGTRDTCHGDSGGPIVDANSVQVGIVSWGGKECADARHAGVAARVDNRVATPWIKEQICRLSAFPPKSCHAHDTKSFNHRLPSLAEMSGSGSPLFSIKVTVAHDLAPEETSWSFAHLESFTLLHWQPYEQIPMPYVAVQRVFSNLVAGNYTFAISDQDGVCCGYGPGFMEITKEGTGEVLWEHNGVFQYFLSVTLELDSTGSVVSVHESQEWLNPVRTLFASRHENNPNERRHA</sequence>
<evidence type="ECO:0000256" key="3">
    <source>
        <dbReference type="ARBA" id="ARBA00023157"/>
    </source>
</evidence>
<keyword evidence="4" id="KW-0645">Protease</keyword>
<dbReference type="PRINTS" id="PR00722">
    <property type="entry name" value="CHYMOTRYPSIN"/>
</dbReference>
<dbReference type="SUPFAM" id="SSF50494">
    <property type="entry name" value="Trypsin-like serine proteases"/>
    <property type="match status" value="1"/>
</dbReference>
<dbReference type="InterPro" id="IPR009003">
    <property type="entry name" value="Peptidase_S1_PA"/>
</dbReference>
<dbReference type="PROSITE" id="PS50240">
    <property type="entry name" value="TRYPSIN_DOM"/>
    <property type="match status" value="1"/>
</dbReference>
<dbReference type="GO" id="GO:0006508">
    <property type="term" value="P:proteolysis"/>
    <property type="evidence" value="ECO:0007669"/>
    <property type="project" value="UniProtKB-KW"/>
</dbReference>
<dbReference type="OrthoDB" id="48365at2759"/>
<protein>
    <submittedName>
        <fullName evidence="7">Kallikrein 1-related peptidase</fullName>
    </submittedName>
</protein>
<accession>A0A9N8HKH8</accession>